<sequence length="610" mass="68578">MATLAPPVHRDKFFYSSVLYADAGNDNHHPRAGVAELTALLRPEAPKAKKSKTPEITEPAKDPPWHFWTAQLIHYGLTSTKDKNAAKIRLLSALNGNRLEVPGWIQKLESEVKKEWEAENKRLKKASREVATPKTPKSKEPTATDRASKPSTKQATVAKKGTGAKTPTKGIPVPPSNSAISSAVPITQQSTTAKRKRDEAQQHVPPSSNKKAKSKSTAEKVIAPPARTSTATQSPASQRLALAEEESWPAPQRDIIPHDAWRFFDHDHLAHTRPPNAPHPCPYRISCPDAEAEWDQSSIKEFYLPFSATEEEWWSRFEWGAFKGILILQRQPKRANKAVGVPFKWRAHDSYSNEDGDGEGKIFFETAWTLRGEFYNFFRERPTHFRGKAIQYAQKSIHGRDTELYRPPPGTPVLDQIRAEWSQMPTAMQDAPAKRPRAKKEKSATVTSTQEENTAPASQEQHDIHLSGIYKITSNSIEETFYIRPDNSRFRLILFTDEASGIWWASFQWAMFDGIIKMDPGPTYDSVTKGHACCLGWRINYADTGALKFGRGCTGEIVFDGRKRTLRGTLYNVPGVGEVHFEGQRMPGPRRVGSLERDWDGFIQEAYGRS</sequence>
<dbReference type="EMBL" id="JAKIXB020000005">
    <property type="protein sequence ID" value="KAL1608666.1"/>
    <property type="molecule type" value="Genomic_DNA"/>
</dbReference>
<reference evidence="2 3" key="1">
    <citation type="submission" date="2024-02" db="EMBL/GenBank/DDBJ databases">
        <title>De novo assembly and annotation of 12 fungi associated with fruit tree decline syndrome in Ontario, Canada.</title>
        <authorList>
            <person name="Sulman M."/>
            <person name="Ellouze W."/>
            <person name="Ilyukhin E."/>
        </authorList>
    </citation>
    <scope>NUCLEOTIDE SEQUENCE [LARGE SCALE GENOMIC DNA]</scope>
    <source>
        <strain evidence="2 3">M97-236</strain>
    </source>
</reference>
<organism evidence="2 3">
    <name type="scientific">Nothophoma quercina</name>
    <dbReference type="NCBI Taxonomy" id="749835"/>
    <lineage>
        <taxon>Eukaryota</taxon>
        <taxon>Fungi</taxon>
        <taxon>Dikarya</taxon>
        <taxon>Ascomycota</taxon>
        <taxon>Pezizomycotina</taxon>
        <taxon>Dothideomycetes</taxon>
        <taxon>Pleosporomycetidae</taxon>
        <taxon>Pleosporales</taxon>
        <taxon>Pleosporineae</taxon>
        <taxon>Didymellaceae</taxon>
        <taxon>Nothophoma</taxon>
    </lineage>
</organism>
<gene>
    <name evidence="2" type="ORF">SLS59_001856</name>
</gene>
<feature type="compositionally biased region" description="Basic and acidic residues" evidence="1">
    <location>
        <begin position="137"/>
        <end position="148"/>
    </location>
</feature>
<dbReference type="Proteomes" id="UP001521222">
    <property type="component" value="Unassembled WGS sequence"/>
</dbReference>
<feature type="compositionally biased region" description="Polar residues" evidence="1">
    <location>
        <begin position="227"/>
        <end position="237"/>
    </location>
</feature>
<feature type="compositionally biased region" description="Polar residues" evidence="1">
    <location>
        <begin position="176"/>
        <end position="192"/>
    </location>
</feature>
<feature type="region of interest" description="Disordered" evidence="1">
    <location>
        <begin position="122"/>
        <end position="249"/>
    </location>
</feature>
<protein>
    <submittedName>
        <fullName evidence="2">Uncharacterized protein</fullName>
    </submittedName>
</protein>
<feature type="compositionally biased region" description="Polar residues" evidence="1">
    <location>
        <begin position="444"/>
        <end position="459"/>
    </location>
</feature>
<evidence type="ECO:0000313" key="3">
    <source>
        <dbReference type="Proteomes" id="UP001521222"/>
    </source>
</evidence>
<proteinExistence type="predicted"/>
<feature type="region of interest" description="Disordered" evidence="1">
    <location>
        <begin position="427"/>
        <end position="460"/>
    </location>
</feature>
<comment type="caution">
    <text evidence="2">The sequence shown here is derived from an EMBL/GenBank/DDBJ whole genome shotgun (WGS) entry which is preliminary data.</text>
</comment>
<keyword evidence="3" id="KW-1185">Reference proteome</keyword>
<name>A0ABR3RW56_9PLEO</name>
<evidence type="ECO:0000313" key="2">
    <source>
        <dbReference type="EMBL" id="KAL1608666.1"/>
    </source>
</evidence>
<accession>A0ABR3RW56</accession>
<evidence type="ECO:0000256" key="1">
    <source>
        <dbReference type="SAM" id="MobiDB-lite"/>
    </source>
</evidence>
<feature type="compositionally biased region" description="Low complexity" evidence="1">
    <location>
        <begin position="152"/>
        <end position="170"/>
    </location>
</feature>